<feature type="compositionally biased region" description="Polar residues" evidence="1">
    <location>
        <begin position="340"/>
        <end position="356"/>
    </location>
</feature>
<feature type="region of interest" description="Disordered" evidence="1">
    <location>
        <begin position="519"/>
        <end position="543"/>
    </location>
</feature>
<feature type="region of interest" description="Disordered" evidence="1">
    <location>
        <begin position="225"/>
        <end position="298"/>
    </location>
</feature>
<evidence type="ECO:0000256" key="1">
    <source>
        <dbReference type="SAM" id="MobiDB-lite"/>
    </source>
</evidence>
<feature type="region of interest" description="Disordered" evidence="1">
    <location>
        <begin position="78"/>
        <end position="162"/>
    </location>
</feature>
<keyword evidence="3" id="KW-1185">Reference proteome</keyword>
<dbReference type="GeneID" id="36578352"/>
<dbReference type="SUPFAM" id="SSF54001">
    <property type="entry name" value="Cysteine proteinases"/>
    <property type="match status" value="1"/>
</dbReference>
<dbReference type="STRING" id="1095630.A0A2J6SX34"/>
<feature type="compositionally biased region" description="Polar residues" evidence="1">
    <location>
        <begin position="1"/>
        <end position="15"/>
    </location>
</feature>
<dbReference type="AlphaFoldDB" id="A0A2J6SX34"/>
<evidence type="ECO:0008006" key="4">
    <source>
        <dbReference type="Google" id="ProtNLM"/>
    </source>
</evidence>
<dbReference type="InParanoid" id="A0A2J6SX34"/>
<sequence length="913" mass="100334">MDVQQDLSSRSQNEIVKSDKPIEDPVRLFGQFVSAVTSDALKDIQLRSEFSTFVRDLCMKAPSVAQYLVQEILKHSTDNSEPEVQGPAEHQSGISPTRPSRRRKRLDLTYRLPKSSKTQAHISRDGPGDSHAASGSSPLVGDGSVTCQPGHDDVTINQSSDSLVTEKPLLECEGDIPEIVTEEVAQEGVQGQSSAHGRSLPSIGSESALHQLKATCSSDSAKMITVRPPLPSGAEQRGTALPEIDGNASNNQATSAPSLAHGTEPQQSTLPGPAPSTPVQQIGRGFQSPLSDDQTPHTALFTPIVDGEVLSPLTEGGLPTSPPDKVEMTLSERIPPPSPRTGQQQTSPYNTASAQAQKVDREQPLPTQDSQTILPPSPPRVAPALTDMVANAVHIIYEMSRRQEVPTEVHSRILSTLRPSLGEAPATIAVAERPGSMWIASSSTTWSASMWINMLEAGHARSKEATILNMIEWMGASEWYDAELEQAEKAPPPTKRGTPRKRLATVILDKYLKEARDTTVMESPGKLASEGNEDPPSSANSAGIQKRIFDIRRKRLNNILHRGRTLRKLIQMTRLGILFDPDIWSYAKGSKENIDKIAIPFRADPQKMELLSILDEQVELLAKEGRPDLSRFFHSLESHAIIPSEEVSSLRAEHGREREPVPQGCLDTAVARVVEGIGHVLGKHTLGNNDSIMVNGAAELSCGMFDRLRSRAWLNCWDIAAALEMIDRPVFVRLGLSVPLHKKDANGEVTPLSNPLRRWRKKIDDYKCEGQNDLEDPQMIYHFDSMASHGIIYRKTKSTLVRRVVEEEFKYLSFGYTEAPTPQQRDGRSCGLMVIRNAKRRMIGLPVGSWDDEVDPDRVTKEVVGDCQTFLEGDALQPSPLSKKRKRIVEGLPNNVLKPSRSSKRLRVATEGS</sequence>
<feature type="region of interest" description="Disordered" evidence="1">
    <location>
        <begin position="311"/>
        <end position="377"/>
    </location>
</feature>
<dbReference type="InterPro" id="IPR038765">
    <property type="entry name" value="Papain-like_cys_pep_sf"/>
</dbReference>
<dbReference type="RefSeq" id="XP_024732238.1">
    <property type="nucleotide sequence ID" value="XM_024870270.1"/>
</dbReference>
<organism evidence="2 3">
    <name type="scientific">Hyaloscypha bicolor E</name>
    <dbReference type="NCBI Taxonomy" id="1095630"/>
    <lineage>
        <taxon>Eukaryota</taxon>
        <taxon>Fungi</taxon>
        <taxon>Dikarya</taxon>
        <taxon>Ascomycota</taxon>
        <taxon>Pezizomycotina</taxon>
        <taxon>Leotiomycetes</taxon>
        <taxon>Helotiales</taxon>
        <taxon>Hyaloscyphaceae</taxon>
        <taxon>Hyaloscypha</taxon>
        <taxon>Hyaloscypha bicolor</taxon>
    </lineage>
</organism>
<reference evidence="2 3" key="1">
    <citation type="submission" date="2016-04" db="EMBL/GenBank/DDBJ databases">
        <title>A degradative enzymes factory behind the ericoid mycorrhizal symbiosis.</title>
        <authorList>
            <consortium name="DOE Joint Genome Institute"/>
            <person name="Martino E."/>
            <person name="Morin E."/>
            <person name="Grelet G."/>
            <person name="Kuo A."/>
            <person name="Kohler A."/>
            <person name="Daghino S."/>
            <person name="Barry K."/>
            <person name="Choi C."/>
            <person name="Cichocki N."/>
            <person name="Clum A."/>
            <person name="Copeland A."/>
            <person name="Hainaut M."/>
            <person name="Haridas S."/>
            <person name="Labutti K."/>
            <person name="Lindquist E."/>
            <person name="Lipzen A."/>
            <person name="Khouja H.-R."/>
            <person name="Murat C."/>
            <person name="Ohm R."/>
            <person name="Olson A."/>
            <person name="Spatafora J."/>
            <person name="Veneault-Fourrey C."/>
            <person name="Henrissat B."/>
            <person name="Grigoriev I."/>
            <person name="Martin F."/>
            <person name="Perotto S."/>
        </authorList>
    </citation>
    <scope>NUCLEOTIDE SEQUENCE [LARGE SCALE GENOMIC DNA]</scope>
    <source>
        <strain evidence="2 3">E</strain>
    </source>
</reference>
<gene>
    <name evidence="2" type="ORF">K444DRAFT_103234</name>
</gene>
<feature type="region of interest" description="Disordered" evidence="1">
    <location>
        <begin position="1"/>
        <end position="20"/>
    </location>
</feature>
<feature type="compositionally biased region" description="Polar residues" evidence="1">
    <location>
        <begin position="365"/>
        <end position="374"/>
    </location>
</feature>
<evidence type="ECO:0000313" key="2">
    <source>
        <dbReference type="EMBL" id="PMD55334.1"/>
    </source>
</evidence>
<feature type="region of interest" description="Disordered" evidence="1">
    <location>
        <begin position="875"/>
        <end position="913"/>
    </location>
</feature>
<dbReference type="EMBL" id="KZ613856">
    <property type="protein sequence ID" value="PMD55334.1"/>
    <property type="molecule type" value="Genomic_DNA"/>
</dbReference>
<feature type="compositionally biased region" description="Polar residues" evidence="1">
    <location>
        <begin position="288"/>
        <end position="297"/>
    </location>
</feature>
<protein>
    <recommendedName>
        <fullName evidence="4">Ubiquitin-like protease family profile domain-containing protein</fullName>
    </recommendedName>
</protein>
<evidence type="ECO:0000313" key="3">
    <source>
        <dbReference type="Proteomes" id="UP000235371"/>
    </source>
</evidence>
<proteinExistence type="predicted"/>
<feature type="compositionally biased region" description="Polar residues" evidence="1">
    <location>
        <begin position="247"/>
        <end position="257"/>
    </location>
</feature>
<dbReference type="Proteomes" id="UP000235371">
    <property type="component" value="Unassembled WGS sequence"/>
</dbReference>
<dbReference type="OrthoDB" id="3555104at2759"/>
<name>A0A2J6SX34_9HELO</name>
<dbReference type="Gene3D" id="3.40.395.10">
    <property type="entry name" value="Adenoviral Proteinase, Chain A"/>
    <property type="match status" value="1"/>
</dbReference>
<accession>A0A2J6SX34</accession>